<dbReference type="GO" id="GO:0006508">
    <property type="term" value="P:proteolysis"/>
    <property type="evidence" value="ECO:0007669"/>
    <property type="project" value="UniProtKB-KW"/>
</dbReference>
<accession>A0AA88HUQ6</accession>
<comment type="subcellular location">
    <subcellularLocation>
        <location evidence="2">Nucleus</location>
        <location evidence="2">Nucleolus</location>
    </subcellularLocation>
</comment>
<evidence type="ECO:0000313" key="16">
    <source>
        <dbReference type="EMBL" id="KAK2716614.1"/>
    </source>
</evidence>
<feature type="compositionally biased region" description="Basic and acidic residues" evidence="14">
    <location>
        <begin position="779"/>
        <end position="802"/>
    </location>
</feature>
<organism evidence="16 17">
    <name type="scientific">Artemia franciscana</name>
    <name type="common">Brine shrimp</name>
    <name type="synonym">Artemia sanfranciscana</name>
    <dbReference type="NCBI Taxonomy" id="6661"/>
    <lineage>
        <taxon>Eukaryota</taxon>
        <taxon>Metazoa</taxon>
        <taxon>Ecdysozoa</taxon>
        <taxon>Arthropoda</taxon>
        <taxon>Crustacea</taxon>
        <taxon>Branchiopoda</taxon>
        <taxon>Anostraca</taxon>
        <taxon>Artemiidae</taxon>
        <taxon>Artemia</taxon>
    </lineage>
</organism>
<dbReference type="EC" id="3.4.19.12" evidence="4"/>
<proteinExistence type="inferred from homology"/>
<dbReference type="Proteomes" id="UP001187531">
    <property type="component" value="Unassembled WGS sequence"/>
</dbReference>
<feature type="compositionally biased region" description="Polar residues" evidence="14">
    <location>
        <begin position="824"/>
        <end position="838"/>
    </location>
</feature>
<evidence type="ECO:0000313" key="17">
    <source>
        <dbReference type="Proteomes" id="UP001187531"/>
    </source>
</evidence>
<dbReference type="InterPro" id="IPR050164">
    <property type="entry name" value="Peptidase_C19"/>
</dbReference>
<feature type="compositionally biased region" description="Polar residues" evidence="14">
    <location>
        <begin position="891"/>
        <end position="912"/>
    </location>
</feature>
<comment type="catalytic activity">
    <reaction evidence="1">
        <text>Thiol-dependent hydrolysis of ester, thioester, amide, peptide and isopeptide bonds formed by the C-terminal Gly of ubiquitin (a 76-residue protein attached to proteins as an intracellular targeting signal).</text>
        <dbReference type="EC" id="3.4.19.12"/>
    </reaction>
</comment>
<feature type="region of interest" description="Disordered" evidence="14">
    <location>
        <begin position="491"/>
        <end position="532"/>
    </location>
</feature>
<comment type="caution">
    <text evidence="16">The sequence shown here is derived from an EMBL/GenBank/DDBJ whole genome shotgun (WGS) entry which is preliminary data.</text>
</comment>
<evidence type="ECO:0000256" key="3">
    <source>
        <dbReference type="ARBA" id="ARBA00009085"/>
    </source>
</evidence>
<dbReference type="PANTHER" id="PTHR24006">
    <property type="entry name" value="UBIQUITIN CARBOXYL-TERMINAL HYDROLASE"/>
    <property type="match status" value="1"/>
</dbReference>
<evidence type="ECO:0000256" key="8">
    <source>
        <dbReference type="ARBA" id="ARBA00022807"/>
    </source>
</evidence>
<evidence type="ECO:0000256" key="9">
    <source>
        <dbReference type="ARBA" id="ARBA00039432"/>
    </source>
</evidence>
<feature type="region of interest" description="Disordered" evidence="14">
    <location>
        <begin position="76"/>
        <end position="96"/>
    </location>
</feature>
<dbReference type="InterPro" id="IPR028889">
    <property type="entry name" value="USP"/>
</dbReference>
<dbReference type="InterPro" id="IPR038765">
    <property type="entry name" value="Papain-like_cys_pep_sf"/>
</dbReference>
<dbReference type="Pfam" id="PF00443">
    <property type="entry name" value="UCH"/>
    <property type="match status" value="1"/>
</dbReference>
<evidence type="ECO:0000256" key="1">
    <source>
        <dbReference type="ARBA" id="ARBA00000707"/>
    </source>
</evidence>
<evidence type="ECO:0000256" key="10">
    <source>
        <dbReference type="ARBA" id="ARBA00041300"/>
    </source>
</evidence>
<feature type="region of interest" description="Disordered" evidence="14">
    <location>
        <begin position="635"/>
        <end position="690"/>
    </location>
</feature>
<dbReference type="PROSITE" id="PS00972">
    <property type="entry name" value="USP_1"/>
    <property type="match status" value="1"/>
</dbReference>
<evidence type="ECO:0000256" key="13">
    <source>
        <dbReference type="ARBA" id="ARBA00043009"/>
    </source>
</evidence>
<dbReference type="InterPro" id="IPR001394">
    <property type="entry name" value="Peptidase_C19_UCH"/>
</dbReference>
<dbReference type="GO" id="GO:0004843">
    <property type="term" value="F:cysteine-type deubiquitinase activity"/>
    <property type="evidence" value="ECO:0007669"/>
    <property type="project" value="UniProtKB-EC"/>
</dbReference>
<keyword evidence="8" id="KW-0788">Thiol protease</keyword>
<name>A0AA88HUQ6_ARTSF</name>
<dbReference type="PROSITE" id="PS50235">
    <property type="entry name" value="USP_3"/>
    <property type="match status" value="1"/>
</dbReference>
<dbReference type="SUPFAM" id="SSF54001">
    <property type="entry name" value="Cysteine proteinases"/>
    <property type="match status" value="1"/>
</dbReference>
<protein>
    <recommendedName>
        <fullName evidence="9">Ubiquitin carboxyl-terminal hydrolase 36</fullName>
        <ecNumber evidence="4">3.4.19.12</ecNumber>
    </recommendedName>
    <alternativeName>
        <fullName evidence="12">Deubiquitinating enzyme 36</fullName>
    </alternativeName>
    <alternativeName>
        <fullName evidence="11">Protein scrawny</fullName>
    </alternativeName>
    <alternativeName>
        <fullName evidence="10">Ubiquitin thioesterase 36</fullName>
    </alternativeName>
    <alternativeName>
        <fullName evidence="13">Ubiquitin-specific-processing protease 36</fullName>
    </alternativeName>
</protein>
<evidence type="ECO:0000256" key="2">
    <source>
        <dbReference type="ARBA" id="ARBA00004604"/>
    </source>
</evidence>
<feature type="compositionally biased region" description="Basic and acidic residues" evidence="14">
    <location>
        <begin position="668"/>
        <end position="690"/>
    </location>
</feature>
<keyword evidence="7" id="KW-0378">Hydrolase</keyword>
<keyword evidence="5" id="KW-0645">Protease</keyword>
<feature type="region of interest" description="Disordered" evidence="14">
    <location>
        <begin position="706"/>
        <end position="761"/>
    </location>
</feature>
<reference evidence="16" key="1">
    <citation type="submission" date="2023-07" db="EMBL/GenBank/DDBJ databases">
        <title>Chromosome-level genome assembly of Artemia franciscana.</title>
        <authorList>
            <person name="Jo E."/>
        </authorList>
    </citation>
    <scope>NUCLEOTIDE SEQUENCE</scope>
    <source>
        <tissue evidence="16">Whole body</tissue>
    </source>
</reference>
<gene>
    <name evidence="16" type="ORF">QYM36_006927</name>
</gene>
<comment type="similarity">
    <text evidence="3">Belongs to the peptidase C19 family.</text>
</comment>
<dbReference type="GO" id="GO:0016579">
    <property type="term" value="P:protein deubiquitination"/>
    <property type="evidence" value="ECO:0007669"/>
    <property type="project" value="InterPro"/>
</dbReference>
<dbReference type="Gene3D" id="3.90.70.10">
    <property type="entry name" value="Cysteine proteinases"/>
    <property type="match status" value="1"/>
</dbReference>
<dbReference type="InterPro" id="IPR018200">
    <property type="entry name" value="USP_CS"/>
</dbReference>
<dbReference type="AlphaFoldDB" id="A0AA88HUQ6"/>
<dbReference type="GO" id="GO:0005829">
    <property type="term" value="C:cytosol"/>
    <property type="evidence" value="ECO:0007669"/>
    <property type="project" value="TreeGrafter"/>
</dbReference>
<dbReference type="PANTHER" id="PTHR24006:SF758">
    <property type="entry name" value="UBIQUITIN CARBOXYL-TERMINAL HYDROLASE 36"/>
    <property type="match status" value="1"/>
</dbReference>
<dbReference type="GO" id="GO:0042981">
    <property type="term" value="P:regulation of apoptotic process"/>
    <property type="evidence" value="ECO:0007669"/>
    <property type="project" value="TreeGrafter"/>
</dbReference>
<feature type="compositionally biased region" description="Polar residues" evidence="14">
    <location>
        <begin position="848"/>
        <end position="881"/>
    </location>
</feature>
<feature type="compositionally biased region" description="Polar residues" evidence="14">
    <location>
        <begin position="639"/>
        <end position="658"/>
    </location>
</feature>
<dbReference type="GO" id="GO:0005730">
    <property type="term" value="C:nucleolus"/>
    <property type="evidence" value="ECO:0007669"/>
    <property type="project" value="UniProtKB-SubCell"/>
</dbReference>
<evidence type="ECO:0000256" key="7">
    <source>
        <dbReference type="ARBA" id="ARBA00022801"/>
    </source>
</evidence>
<sequence length="912" mass="103179">MPALMSNNDILGSALKKSFGKNKKEDFSDEQITLSSKLILNTKVEYVAAKSSQHSAFSKQLKAKYIVLGKSDLPDKQSKNMTQDEASSSVTKGSLPPPNVTLHNWTDIELGWKRNIPVGAGMINMGNTCYLNSTLQALFHVPSFVNWILNEKKHRTRCSQRGSDGAPQCVLCAVEMTLKTSHDKSGGAIKPTCVYRRLNAICKHLVHGRQEDAHEFMRYLIEAMDKSYLMSLNVTKLDARSKETSPINQIFGGYLRQEVKCLKCHYVSVTHQHFQDIALDIARVSSLDEALSLFFKKETLEGANLYKCDRCKQKVPATKQCFLERPPHVLCIQLKRFSGFGGKMNKPIHFSQSVSLTRFLHESQRSKLPITYKFTSLVNHLGSSQNCGHYTAIAVASNGNYYCFDDCSVRSVSVNAAFNSGAYILMFERSQASSDINGSFSSITKSISNHEPSPKPVAKIVTLPRPVPVIKPAIIGVDGVVKQPLPFRNGNLPQAKEREKISFSLNQNPETKESTKPRLVMNPKLKGPVPSLLNGSTKVIVKKPEEGKLKTKNEEAKSLVPYESDSDDDKNTTRTEVKATERKWEVTNGTTIPPTVSVSTSDWLISEDDGRSKWESMKRKFADIKGKIFKRAKSEERNTIPTDTKNPKFSSDTESCLNSPVPKKVKKERLAACDENEETRKQSDKNATIEELKKFKLKHETILKEAVQKSSKNDVSESLKYDVCPKKERFKTPSPTLRQEEDNDKKQPEEGKNSSNTDVVSELKDMSYLGFGNQVQRWDGTKSKLDVESEKLRAESKKRSADELYNEEFDTGKEKKMKNKSRHSWSGQINGNPFQSYQEAKRQKYEYSASNGHSNWYSRDNGKWNSSRSWNNRGRFPNNQGGDHRRRSWYSDRNSGYKSGRYNWNANSKYNR</sequence>
<evidence type="ECO:0000256" key="5">
    <source>
        <dbReference type="ARBA" id="ARBA00022670"/>
    </source>
</evidence>
<feature type="compositionally biased region" description="Basic and acidic residues" evidence="14">
    <location>
        <begin position="738"/>
        <end position="752"/>
    </location>
</feature>
<keyword evidence="6" id="KW-0833">Ubl conjugation pathway</keyword>
<evidence type="ECO:0000259" key="15">
    <source>
        <dbReference type="PROSITE" id="PS50235"/>
    </source>
</evidence>
<dbReference type="EMBL" id="JAVRJZ010000011">
    <property type="protein sequence ID" value="KAK2716614.1"/>
    <property type="molecule type" value="Genomic_DNA"/>
</dbReference>
<evidence type="ECO:0000256" key="4">
    <source>
        <dbReference type="ARBA" id="ARBA00012759"/>
    </source>
</evidence>
<feature type="compositionally biased region" description="Basic and acidic residues" evidence="14">
    <location>
        <begin position="544"/>
        <end position="557"/>
    </location>
</feature>
<feature type="compositionally biased region" description="Polar residues" evidence="14">
    <location>
        <begin position="79"/>
        <end position="92"/>
    </location>
</feature>
<evidence type="ECO:0000256" key="14">
    <source>
        <dbReference type="SAM" id="MobiDB-lite"/>
    </source>
</evidence>
<feature type="compositionally biased region" description="Basic and acidic residues" evidence="14">
    <location>
        <begin position="706"/>
        <end position="731"/>
    </location>
</feature>
<evidence type="ECO:0000256" key="12">
    <source>
        <dbReference type="ARBA" id="ARBA00042420"/>
    </source>
</evidence>
<evidence type="ECO:0000256" key="6">
    <source>
        <dbReference type="ARBA" id="ARBA00022786"/>
    </source>
</evidence>
<keyword evidence="17" id="KW-1185">Reference proteome</keyword>
<feature type="domain" description="USP" evidence="15">
    <location>
        <begin position="120"/>
        <end position="430"/>
    </location>
</feature>
<dbReference type="FunFam" id="3.90.70.10:FF:000119">
    <property type="entry name" value="Ubiquitin specific peptidase 36"/>
    <property type="match status" value="1"/>
</dbReference>
<feature type="region of interest" description="Disordered" evidence="14">
    <location>
        <begin position="544"/>
        <end position="577"/>
    </location>
</feature>
<feature type="region of interest" description="Disordered" evidence="14">
    <location>
        <begin position="779"/>
        <end position="912"/>
    </location>
</feature>
<evidence type="ECO:0000256" key="11">
    <source>
        <dbReference type="ARBA" id="ARBA00042154"/>
    </source>
</evidence>